<sequence length="280" mass="29138">MSFALLPGRTRLSLTGVSFAAHLLALSALAVIKPPPVVLAPLEIDLVPQGDYVVDTLAIAGDNTSEPAPAPASPVEPAEAPPEALAAPPPASAPSPEPATILADPDARRAELAAQEQQRLRREKRRQAAIEARRAAREEAAEEARQDRLREKRRRAALERREAMRQAAAHGGGSEAHRAGVADGAPQRAARASYGAIISAELNRHKIYPAAARARAEDGAVGVTFVVGGDGRIVSHSIISSSGSSALDGAVHGMMSAAHAPPPPGGSFHGSIVVRFNLSR</sequence>
<evidence type="ECO:0000256" key="4">
    <source>
        <dbReference type="ARBA" id="ARBA00022475"/>
    </source>
</evidence>
<dbReference type="EMBL" id="FYDG01000027">
    <property type="protein sequence ID" value="SNB83497.1"/>
    <property type="molecule type" value="Genomic_DNA"/>
</dbReference>
<keyword evidence="6" id="KW-0812">Transmembrane</keyword>
<evidence type="ECO:0000313" key="13">
    <source>
        <dbReference type="Proteomes" id="UP000198418"/>
    </source>
</evidence>
<dbReference type="OrthoDB" id="7876885at2"/>
<dbReference type="NCBIfam" id="TIGR01352">
    <property type="entry name" value="tonB_Cterm"/>
    <property type="match status" value="1"/>
</dbReference>
<dbReference type="InterPro" id="IPR051045">
    <property type="entry name" value="TonB-dependent_transducer"/>
</dbReference>
<dbReference type="GO" id="GO:0031992">
    <property type="term" value="F:energy transducer activity"/>
    <property type="evidence" value="ECO:0007669"/>
    <property type="project" value="TreeGrafter"/>
</dbReference>
<dbReference type="InterPro" id="IPR037682">
    <property type="entry name" value="TonB_C"/>
</dbReference>
<dbReference type="GO" id="GO:0055085">
    <property type="term" value="P:transmembrane transport"/>
    <property type="evidence" value="ECO:0007669"/>
    <property type="project" value="InterPro"/>
</dbReference>
<comment type="similarity">
    <text evidence="2">Belongs to the TonB family.</text>
</comment>
<dbReference type="RefSeq" id="WP_088522520.1">
    <property type="nucleotide sequence ID" value="NZ_FYDG01000027.1"/>
</dbReference>
<evidence type="ECO:0000259" key="11">
    <source>
        <dbReference type="PROSITE" id="PS52015"/>
    </source>
</evidence>
<keyword evidence="5" id="KW-0997">Cell inner membrane</keyword>
<feature type="compositionally biased region" description="Basic and acidic residues" evidence="10">
    <location>
        <begin position="126"/>
        <end position="164"/>
    </location>
</feature>
<feature type="domain" description="TonB C-terminal" evidence="11">
    <location>
        <begin position="193"/>
        <end position="280"/>
    </location>
</feature>
<keyword evidence="4" id="KW-1003">Cell membrane</keyword>
<evidence type="ECO:0000313" key="12">
    <source>
        <dbReference type="EMBL" id="SNB83497.1"/>
    </source>
</evidence>
<evidence type="ECO:0000256" key="8">
    <source>
        <dbReference type="ARBA" id="ARBA00022989"/>
    </source>
</evidence>
<feature type="compositionally biased region" description="Pro residues" evidence="10">
    <location>
        <begin position="87"/>
        <end position="97"/>
    </location>
</feature>
<feature type="region of interest" description="Disordered" evidence="10">
    <location>
        <begin position="63"/>
        <end position="184"/>
    </location>
</feature>
<protein>
    <submittedName>
        <fullName evidence="12">Protein TonB</fullName>
    </submittedName>
</protein>
<keyword evidence="3" id="KW-0813">Transport</keyword>
<organism evidence="12 13">
    <name type="scientific">Rhodoblastus acidophilus</name>
    <name type="common">Rhodopseudomonas acidophila</name>
    <dbReference type="NCBI Taxonomy" id="1074"/>
    <lineage>
        <taxon>Bacteria</taxon>
        <taxon>Pseudomonadati</taxon>
        <taxon>Pseudomonadota</taxon>
        <taxon>Alphaproteobacteria</taxon>
        <taxon>Hyphomicrobiales</taxon>
        <taxon>Rhodoblastaceae</taxon>
        <taxon>Rhodoblastus</taxon>
    </lineage>
</organism>
<accession>A0A212SD40</accession>
<keyword evidence="13" id="KW-1185">Reference proteome</keyword>
<feature type="compositionally biased region" description="Low complexity" evidence="10">
    <location>
        <begin position="75"/>
        <end position="86"/>
    </location>
</feature>
<dbReference type="GO" id="GO:0015031">
    <property type="term" value="P:protein transport"/>
    <property type="evidence" value="ECO:0007669"/>
    <property type="project" value="UniProtKB-KW"/>
</dbReference>
<evidence type="ECO:0000256" key="3">
    <source>
        <dbReference type="ARBA" id="ARBA00022448"/>
    </source>
</evidence>
<gene>
    <name evidence="12" type="ORF">SAMN06265338_1275</name>
</gene>
<dbReference type="PANTHER" id="PTHR33446">
    <property type="entry name" value="PROTEIN TONB-RELATED"/>
    <property type="match status" value="1"/>
</dbReference>
<evidence type="ECO:0000256" key="7">
    <source>
        <dbReference type="ARBA" id="ARBA00022927"/>
    </source>
</evidence>
<evidence type="ECO:0000256" key="5">
    <source>
        <dbReference type="ARBA" id="ARBA00022519"/>
    </source>
</evidence>
<proteinExistence type="inferred from homology"/>
<reference evidence="13" key="1">
    <citation type="submission" date="2017-06" db="EMBL/GenBank/DDBJ databases">
        <authorList>
            <person name="Varghese N."/>
            <person name="Submissions S."/>
        </authorList>
    </citation>
    <scope>NUCLEOTIDE SEQUENCE [LARGE SCALE GENOMIC DNA]</scope>
    <source>
        <strain evidence="13">DSM 137</strain>
    </source>
</reference>
<name>A0A212SD40_RHOAC</name>
<dbReference type="InterPro" id="IPR006260">
    <property type="entry name" value="TonB/TolA_C"/>
</dbReference>
<dbReference type="PANTHER" id="PTHR33446:SF2">
    <property type="entry name" value="PROTEIN TONB"/>
    <property type="match status" value="1"/>
</dbReference>
<dbReference type="Pfam" id="PF03544">
    <property type="entry name" value="TonB_C"/>
    <property type="match status" value="1"/>
</dbReference>
<evidence type="ECO:0000256" key="1">
    <source>
        <dbReference type="ARBA" id="ARBA00004383"/>
    </source>
</evidence>
<dbReference type="SUPFAM" id="SSF74653">
    <property type="entry name" value="TolA/TonB C-terminal domain"/>
    <property type="match status" value="1"/>
</dbReference>
<keyword evidence="9" id="KW-0472">Membrane</keyword>
<dbReference type="AlphaFoldDB" id="A0A212SD40"/>
<keyword evidence="7" id="KW-0653">Protein transport</keyword>
<dbReference type="Gene3D" id="3.30.1150.10">
    <property type="match status" value="1"/>
</dbReference>
<keyword evidence="8" id="KW-1133">Transmembrane helix</keyword>
<evidence type="ECO:0000256" key="6">
    <source>
        <dbReference type="ARBA" id="ARBA00022692"/>
    </source>
</evidence>
<evidence type="ECO:0000256" key="9">
    <source>
        <dbReference type="ARBA" id="ARBA00023136"/>
    </source>
</evidence>
<dbReference type="Proteomes" id="UP000198418">
    <property type="component" value="Unassembled WGS sequence"/>
</dbReference>
<dbReference type="GO" id="GO:0098797">
    <property type="term" value="C:plasma membrane protein complex"/>
    <property type="evidence" value="ECO:0007669"/>
    <property type="project" value="TreeGrafter"/>
</dbReference>
<comment type="subcellular location">
    <subcellularLocation>
        <location evidence="1">Cell inner membrane</location>
        <topology evidence="1">Single-pass membrane protein</topology>
        <orientation evidence="1">Periplasmic side</orientation>
    </subcellularLocation>
</comment>
<evidence type="ECO:0000256" key="10">
    <source>
        <dbReference type="SAM" id="MobiDB-lite"/>
    </source>
</evidence>
<dbReference type="PROSITE" id="PS52015">
    <property type="entry name" value="TONB_CTD"/>
    <property type="match status" value="1"/>
</dbReference>
<evidence type="ECO:0000256" key="2">
    <source>
        <dbReference type="ARBA" id="ARBA00006555"/>
    </source>
</evidence>